<evidence type="ECO:0000313" key="1">
    <source>
        <dbReference type="EMBL" id="KAF8908588.1"/>
    </source>
</evidence>
<gene>
    <name evidence="1" type="ORF">CPB84DRAFT_1843482</name>
</gene>
<dbReference type="EMBL" id="JADNYJ010000011">
    <property type="protein sequence ID" value="KAF8908588.1"/>
    <property type="molecule type" value="Genomic_DNA"/>
</dbReference>
<protein>
    <submittedName>
        <fullName evidence="1">Uncharacterized protein</fullName>
    </submittedName>
</protein>
<keyword evidence="2" id="KW-1185">Reference proteome</keyword>
<proteinExistence type="predicted"/>
<dbReference type="OrthoDB" id="3039255at2759"/>
<reference evidence="1" key="1">
    <citation type="submission" date="2020-11" db="EMBL/GenBank/DDBJ databases">
        <authorList>
            <consortium name="DOE Joint Genome Institute"/>
            <person name="Ahrendt S."/>
            <person name="Riley R."/>
            <person name="Andreopoulos W."/>
            <person name="LaButti K."/>
            <person name="Pangilinan J."/>
            <person name="Ruiz-duenas F.J."/>
            <person name="Barrasa J.M."/>
            <person name="Sanchez-Garcia M."/>
            <person name="Camarero S."/>
            <person name="Miyauchi S."/>
            <person name="Serrano A."/>
            <person name="Linde D."/>
            <person name="Babiker R."/>
            <person name="Drula E."/>
            <person name="Ayuso-Fernandez I."/>
            <person name="Pacheco R."/>
            <person name="Padilla G."/>
            <person name="Ferreira P."/>
            <person name="Barriuso J."/>
            <person name="Kellner H."/>
            <person name="Castanera R."/>
            <person name="Alfaro M."/>
            <person name="Ramirez L."/>
            <person name="Pisabarro A.G."/>
            <person name="Kuo A."/>
            <person name="Tritt A."/>
            <person name="Lipzen A."/>
            <person name="He G."/>
            <person name="Yan M."/>
            <person name="Ng V."/>
            <person name="Cullen D."/>
            <person name="Martin F."/>
            <person name="Rosso M.-N."/>
            <person name="Henrissat B."/>
            <person name="Hibbett D."/>
            <person name="Martinez A.T."/>
            <person name="Grigoriev I.V."/>
        </authorList>
    </citation>
    <scope>NUCLEOTIDE SEQUENCE</scope>
    <source>
        <strain evidence="1">AH 44721</strain>
    </source>
</reference>
<name>A0A9P5TRF5_GYMJU</name>
<comment type="caution">
    <text evidence="1">The sequence shown here is derived from an EMBL/GenBank/DDBJ whole genome shotgun (WGS) entry which is preliminary data.</text>
</comment>
<accession>A0A9P5TRF5</accession>
<evidence type="ECO:0000313" key="2">
    <source>
        <dbReference type="Proteomes" id="UP000724874"/>
    </source>
</evidence>
<dbReference type="AlphaFoldDB" id="A0A9P5TRF5"/>
<dbReference type="Proteomes" id="UP000724874">
    <property type="component" value="Unassembled WGS sequence"/>
</dbReference>
<organism evidence="1 2">
    <name type="scientific">Gymnopilus junonius</name>
    <name type="common">Spectacular rustgill mushroom</name>
    <name type="synonym">Gymnopilus spectabilis subsp. junonius</name>
    <dbReference type="NCBI Taxonomy" id="109634"/>
    <lineage>
        <taxon>Eukaryota</taxon>
        <taxon>Fungi</taxon>
        <taxon>Dikarya</taxon>
        <taxon>Basidiomycota</taxon>
        <taxon>Agaricomycotina</taxon>
        <taxon>Agaricomycetes</taxon>
        <taxon>Agaricomycetidae</taxon>
        <taxon>Agaricales</taxon>
        <taxon>Agaricineae</taxon>
        <taxon>Hymenogastraceae</taxon>
        <taxon>Gymnopilus</taxon>
    </lineage>
</organism>
<sequence>MTVNLPYDVWLRITEFIPEEHRLWLYGGNRFLFELAMRELYREVELRSIDDESTRRCLKFMGPPALKSVQLTHLMSLDLGLRQWALKYKQGSAERLSNYLHPMAQTLSRLAIHDHILTLHEVKQTVSVVGGRDSWLCDLEMHTHFLSCNLLDLLSRQLPDLHQVDMRFESLTSKDDGNVVPTRNFMLGHNSQLISVGVHAFFRDIEHRVYRDWGLKHFTIGPFYPYHLTGDFERRKRLLNALPSVITFNVY</sequence>